<gene>
    <name evidence="10" type="primary">gata1b</name>
</gene>
<evidence type="ECO:0000256" key="8">
    <source>
        <dbReference type="SAM" id="MobiDB-lite"/>
    </source>
</evidence>
<evidence type="ECO:0000256" key="7">
    <source>
        <dbReference type="PROSITE-ProRule" id="PRU00094"/>
    </source>
</evidence>
<accession>A0A668UB31</accession>
<reference evidence="10" key="2">
    <citation type="submission" date="2025-09" db="UniProtKB">
        <authorList>
            <consortium name="Ensembl"/>
        </authorList>
    </citation>
    <scope>IDENTIFICATION</scope>
</reference>
<feature type="domain" description="GATA-type" evidence="9">
    <location>
        <begin position="189"/>
        <end position="242"/>
    </location>
</feature>
<keyword evidence="11" id="KW-1185">Reference proteome</keyword>
<dbReference type="FunFam" id="3.30.50.10:FF:000002">
    <property type="entry name" value="Gata transcription factor gatad"/>
    <property type="match status" value="1"/>
</dbReference>
<dbReference type="GO" id="GO:0000981">
    <property type="term" value="F:DNA-binding transcription factor activity, RNA polymerase II-specific"/>
    <property type="evidence" value="ECO:0007669"/>
    <property type="project" value="TreeGrafter"/>
</dbReference>
<evidence type="ECO:0000256" key="6">
    <source>
        <dbReference type="ARBA" id="ARBA00023242"/>
    </source>
</evidence>
<evidence type="ECO:0000259" key="9">
    <source>
        <dbReference type="PROSITE" id="PS50114"/>
    </source>
</evidence>
<dbReference type="OMA" id="QGCGPEQ"/>
<protein>
    <recommendedName>
        <fullName evidence="9">GATA-type domain-containing protein</fullName>
    </recommendedName>
</protein>
<dbReference type="InterPro" id="IPR000679">
    <property type="entry name" value="Znf_GATA"/>
</dbReference>
<evidence type="ECO:0000313" key="10">
    <source>
        <dbReference type="Ensembl" id="ENSOABP00000035007.1"/>
    </source>
</evidence>
<feature type="region of interest" description="Disordered" evidence="8">
    <location>
        <begin position="240"/>
        <end position="280"/>
    </location>
</feature>
<dbReference type="GeneID" id="116335423"/>
<organism evidence="10 11">
    <name type="scientific">Oreochromis aureus</name>
    <name type="common">Israeli tilapia</name>
    <name type="synonym">Chromis aureus</name>
    <dbReference type="NCBI Taxonomy" id="47969"/>
    <lineage>
        <taxon>Eukaryota</taxon>
        <taxon>Metazoa</taxon>
        <taxon>Chordata</taxon>
        <taxon>Craniata</taxon>
        <taxon>Vertebrata</taxon>
        <taxon>Euteleostomi</taxon>
        <taxon>Actinopterygii</taxon>
        <taxon>Neopterygii</taxon>
        <taxon>Teleostei</taxon>
        <taxon>Neoteleostei</taxon>
        <taxon>Acanthomorphata</taxon>
        <taxon>Ovalentaria</taxon>
        <taxon>Cichlomorphae</taxon>
        <taxon>Cichliformes</taxon>
        <taxon>Cichlidae</taxon>
        <taxon>African cichlids</taxon>
        <taxon>Pseudocrenilabrinae</taxon>
        <taxon>Oreochromini</taxon>
        <taxon>Oreochromis</taxon>
    </lineage>
</organism>
<dbReference type="SUPFAM" id="SSF57716">
    <property type="entry name" value="Glucocorticoid receptor-like (DNA-binding domain)"/>
    <property type="match status" value="2"/>
</dbReference>
<keyword evidence="5" id="KW-0010">Activator</keyword>
<dbReference type="GO" id="GO:0008270">
    <property type="term" value="F:zinc ion binding"/>
    <property type="evidence" value="ECO:0007669"/>
    <property type="project" value="UniProtKB-KW"/>
</dbReference>
<dbReference type="GO" id="GO:0000122">
    <property type="term" value="P:negative regulation of transcription by RNA polymerase II"/>
    <property type="evidence" value="ECO:0007669"/>
    <property type="project" value="TreeGrafter"/>
</dbReference>
<dbReference type="Pfam" id="PF00320">
    <property type="entry name" value="GATA"/>
    <property type="match status" value="2"/>
</dbReference>
<evidence type="ECO:0000256" key="3">
    <source>
        <dbReference type="ARBA" id="ARBA00022771"/>
    </source>
</evidence>
<dbReference type="Proteomes" id="UP000472276">
    <property type="component" value="Unassembled WGS sequence"/>
</dbReference>
<keyword evidence="6" id="KW-0539">Nucleus</keyword>
<evidence type="ECO:0000256" key="1">
    <source>
        <dbReference type="ARBA" id="ARBA00004123"/>
    </source>
</evidence>
<dbReference type="GO" id="GO:0045165">
    <property type="term" value="P:cell fate commitment"/>
    <property type="evidence" value="ECO:0007669"/>
    <property type="project" value="TreeGrafter"/>
</dbReference>
<sequence length="280" mass="30654">MMSNYSPLAYWSSAVTSNRSETSFSTKPGSSGVREPAVVSDTFLQSPCTSQEAPPSLLLTPCLWLNDSSCQSPNPAYIPPPSSSSLYSNHALIPSPTHLLSSTPGCNSYHGNLYTPSSPSSGDWMLPDSLSWGQGCGPEQRECVSCGMQSAPLWRRDAAGRLLCNTCGLRQEANNTPLLRPKRRASRIQRKGTQCVNCLTERTTLWRRNSAGEAVCNACGLYYRLHRVNRPLALKKDGIQTRKRKVVTKNKRKTDQSDTKLPKRVKPSDVTAADSSVVGF</sequence>
<keyword evidence="2" id="KW-0479">Metal-binding</keyword>
<dbReference type="PANTHER" id="PTHR10071">
    <property type="entry name" value="TRANSCRIPTION FACTOR GATA FAMILY MEMBER"/>
    <property type="match status" value="1"/>
</dbReference>
<dbReference type="GO" id="GO:0005634">
    <property type="term" value="C:nucleus"/>
    <property type="evidence" value="ECO:0007669"/>
    <property type="project" value="UniProtKB-SubCell"/>
</dbReference>
<keyword evidence="3 7" id="KW-0863">Zinc-finger</keyword>
<dbReference type="CDD" id="cd00202">
    <property type="entry name" value="ZnF_GATA"/>
    <property type="match status" value="1"/>
</dbReference>
<dbReference type="InterPro" id="IPR013088">
    <property type="entry name" value="Znf_NHR/GATA"/>
</dbReference>
<dbReference type="InterPro" id="IPR039355">
    <property type="entry name" value="Transcription_factor_GATA"/>
</dbReference>
<reference evidence="10" key="1">
    <citation type="submission" date="2025-08" db="UniProtKB">
        <authorList>
            <consortium name="Ensembl"/>
        </authorList>
    </citation>
    <scope>IDENTIFICATION</scope>
</reference>
<keyword evidence="4" id="KW-0862">Zinc</keyword>
<dbReference type="AlphaFoldDB" id="A0A668UB31"/>
<dbReference type="RefSeq" id="XP_031614970.1">
    <property type="nucleotide sequence ID" value="XM_031759110.2"/>
</dbReference>
<dbReference type="Ensembl" id="ENSOABT00000035977.2">
    <property type="protein sequence ID" value="ENSOABP00000035007.1"/>
    <property type="gene ID" value="ENSOABG00000016128.2"/>
</dbReference>
<proteinExistence type="predicted"/>
<evidence type="ECO:0000256" key="4">
    <source>
        <dbReference type="ARBA" id="ARBA00022833"/>
    </source>
</evidence>
<feature type="compositionally biased region" description="Basic residues" evidence="8">
    <location>
        <begin position="241"/>
        <end position="252"/>
    </location>
</feature>
<dbReference type="PROSITE" id="PS00344">
    <property type="entry name" value="GATA_ZN_FINGER_1"/>
    <property type="match status" value="1"/>
</dbReference>
<comment type="subcellular location">
    <subcellularLocation>
        <location evidence="1">Nucleus</location>
    </subcellularLocation>
</comment>
<evidence type="ECO:0000256" key="5">
    <source>
        <dbReference type="ARBA" id="ARBA00023159"/>
    </source>
</evidence>
<dbReference type="CTD" id="564960"/>
<dbReference type="GO" id="GO:0045944">
    <property type="term" value="P:positive regulation of transcription by RNA polymerase II"/>
    <property type="evidence" value="ECO:0007669"/>
    <property type="project" value="TreeGrafter"/>
</dbReference>
<dbReference type="KEGG" id="oau:116335423"/>
<dbReference type="PROSITE" id="PS50114">
    <property type="entry name" value="GATA_ZN_FINGER_2"/>
    <property type="match status" value="2"/>
</dbReference>
<dbReference type="PRINTS" id="PR00619">
    <property type="entry name" value="GATAZNFINGER"/>
</dbReference>
<dbReference type="SMART" id="SM00401">
    <property type="entry name" value="ZnF_GATA"/>
    <property type="match status" value="2"/>
</dbReference>
<feature type="domain" description="GATA-type" evidence="9">
    <location>
        <begin position="137"/>
        <end position="191"/>
    </location>
</feature>
<dbReference type="GO" id="GO:0000978">
    <property type="term" value="F:RNA polymerase II cis-regulatory region sequence-specific DNA binding"/>
    <property type="evidence" value="ECO:0007669"/>
    <property type="project" value="TreeGrafter"/>
</dbReference>
<evidence type="ECO:0000256" key="2">
    <source>
        <dbReference type="ARBA" id="ARBA00022723"/>
    </source>
</evidence>
<dbReference type="Gene3D" id="3.30.50.10">
    <property type="entry name" value="Erythroid Transcription Factor GATA-1, subunit A"/>
    <property type="match status" value="2"/>
</dbReference>
<name>A0A668UB31_OREAU</name>
<dbReference type="PANTHER" id="PTHR10071:SF281">
    <property type="entry name" value="BOX A-BINDING FACTOR-RELATED"/>
    <property type="match status" value="1"/>
</dbReference>
<evidence type="ECO:0000313" key="11">
    <source>
        <dbReference type="Proteomes" id="UP000472276"/>
    </source>
</evidence>